<proteinExistence type="predicted"/>
<feature type="transmembrane region" description="Helical" evidence="1">
    <location>
        <begin position="88"/>
        <end position="107"/>
    </location>
</feature>
<gene>
    <name evidence="2" type="ORF">H9L22_11185</name>
</gene>
<organism evidence="2 3">
    <name type="scientific">Tessaracoccus defluvii</name>
    <dbReference type="NCBI Taxonomy" id="1285901"/>
    <lineage>
        <taxon>Bacteria</taxon>
        <taxon>Bacillati</taxon>
        <taxon>Actinomycetota</taxon>
        <taxon>Actinomycetes</taxon>
        <taxon>Propionibacteriales</taxon>
        <taxon>Propionibacteriaceae</taxon>
        <taxon>Tessaracoccus</taxon>
    </lineage>
</organism>
<dbReference type="EMBL" id="CP060789">
    <property type="protein sequence ID" value="QNP54862.1"/>
    <property type="molecule type" value="Genomic_DNA"/>
</dbReference>
<sequence>MLAGIIITIVVVAGLVFALPWVASLRAPEQDLDGDPTERFSQSARILHQDLSDERDEDEGVAVSTPLTRRANLHELRMVARQAARRRLIVVSALLFSALVLTGLALFSVVAWWAPLIPTGLLVVFLGIARFSVVAMHRSLDARAAAIEAGYSENEDTGVINLNDAESTESVEISVDLSMPTVTSGGLWEPIPVTPATYVSQPLLPRSVRTIDLSAPIPQTAPVVPTADNPAEEAREIEEATVANLAEFRPRAVGE</sequence>
<keyword evidence="1" id="KW-0812">Transmembrane</keyword>
<keyword evidence="3" id="KW-1185">Reference proteome</keyword>
<name>A0A7H0H2U6_9ACTN</name>
<keyword evidence="1" id="KW-1133">Transmembrane helix</keyword>
<dbReference type="KEGG" id="tdf:H9L22_11185"/>
<keyword evidence="1" id="KW-0472">Membrane</keyword>
<evidence type="ECO:0000313" key="3">
    <source>
        <dbReference type="Proteomes" id="UP000516117"/>
    </source>
</evidence>
<accession>A0A7H0H2U6</accession>
<feature type="transmembrane region" description="Helical" evidence="1">
    <location>
        <begin position="6"/>
        <end position="23"/>
    </location>
</feature>
<dbReference type="AlphaFoldDB" id="A0A7H0H2U6"/>
<protein>
    <submittedName>
        <fullName evidence="2">Uncharacterized protein</fullName>
    </submittedName>
</protein>
<evidence type="ECO:0000313" key="2">
    <source>
        <dbReference type="EMBL" id="QNP54862.1"/>
    </source>
</evidence>
<evidence type="ECO:0000256" key="1">
    <source>
        <dbReference type="SAM" id="Phobius"/>
    </source>
</evidence>
<dbReference type="RefSeq" id="WP_187719998.1">
    <property type="nucleotide sequence ID" value="NZ_BAABBL010000004.1"/>
</dbReference>
<feature type="transmembrane region" description="Helical" evidence="1">
    <location>
        <begin position="113"/>
        <end position="133"/>
    </location>
</feature>
<reference evidence="2 3" key="1">
    <citation type="submission" date="2020-08" db="EMBL/GenBank/DDBJ databases">
        <title>Genome sequence of Tessaracoccus defluvii JCM 17540T.</title>
        <authorList>
            <person name="Hyun D.-W."/>
            <person name="Bae J.-W."/>
        </authorList>
    </citation>
    <scope>NUCLEOTIDE SEQUENCE [LARGE SCALE GENOMIC DNA]</scope>
    <source>
        <strain evidence="2 3">JCM 17540</strain>
    </source>
</reference>
<dbReference type="Proteomes" id="UP000516117">
    <property type="component" value="Chromosome"/>
</dbReference>